<dbReference type="InterPro" id="IPR002048">
    <property type="entry name" value="EF_hand_dom"/>
</dbReference>
<name>A0AA36MUQ3_9DINO</name>
<dbReference type="PROSITE" id="PS50005">
    <property type="entry name" value="TPR"/>
    <property type="match status" value="5"/>
</dbReference>
<evidence type="ECO:0000259" key="10">
    <source>
        <dbReference type="PROSITE" id="PS50222"/>
    </source>
</evidence>
<evidence type="ECO:0000256" key="7">
    <source>
        <dbReference type="PROSITE-ProRule" id="PRU00339"/>
    </source>
</evidence>
<gene>
    <name evidence="11" type="ORF">EVOR1521_LOCUS8525</name>
</gene>
<dbReference type="EMBL" id="CAUJNA010000730">
    <property type="protein sequence ID" value="CAJ1380626.1"/>
    <property type="molecule type" value="Genomic_DNA"/>
</dbReference>
<dbReference type="SUPFAM" id="SSF48452">
    <property type="entry name" value="TPR-like"/>
    <property type="match status" value="1"/>
</dbReference>
<dbReference type="GO" id="GO:0051301">
    <property type="term" value="P:cell division"/>
    <property type="evidence" value="ECO:0007669"/>
    <property type="project" value="TreeGrafter"/>
</dbReference>
<feature type="non-terminal residue" evidence="11">
    <location>
        <position position="1"/>
    </location>
</feature>
<dbReference type="GO" id="GO:0016020">
    <property type="term" value="C:membrane"/>
    <property type="evidence" value="ECO:0007669"/>
    <property type="project" value="UniProtKB-SubCell"/>
</dbReference>
<feature type="repeat" description="TPR" evidence="7">
    <location>
        <begin position="1177"/>
        <end position="1210"/>
    </location>
</feature>
<feature type="transmembrane region" description="Helical" evidence="9">
    <location>
        <begin position="805"/>
        <end position="830"/>
    </location>
</feature>
<dbReference type="InterPro" id="IPR029033">
    <property type="entry name" value="His_PPase_superfam"/>
</dbReference>
<dbReference type="GO" id="GO:0031145">
    <property type="term" value="P:anaphase-promoting complex-dependent catabolic process"/>
    <property type="evidence" value="ECO:0007669"/>
    <property type="project" value="TreeGrafter"/>
</dbReference>
<keyword evidence="5 9" id="KW-0472">Membrane</keyword>
<keyword evidence="12" id="KW-1185">Reference proteome</keyword>
<dbReference type="PROSITE" id="PS50222">
    <property type="entry name" value="EF_HAND_2"/>
    <property type="match status" value="1"/>
</dbReference>
<comment type="subcellular location">
    <subcellularLocation>
        <location evidence="1">Membrane</location>
        <topology evidence="1">Multi-pass membrane protein</topology>
    </subcellularLocation>
</comment>
<dbReference type="InterPro" id="IPR018247">
    <property type="entry name" value="EF_Hand_1_Ca_BS"/>
</dbReference>
<feature type="repeat" description="TPR" evidence="7">
    <location>
        <begin position="1143"/>
        <end position="1176"/>
    </location>
</feature>
<dbReference type="Pfam" id="PF13432">
    <property type="entry name" value="TPR_16"/>
    <property type="match status" value="2"/>
</dbReference>
<evidence type="ECO:0000256" key="2">
    <source>
        <dbReference type="ARBA" id="ARBA00022692"/>
    </source>
</evidence>
<feature type="repeat" description="TPR" evidence="7">
    <location>
        <begin position="1211"/>
        <end position="1244"/>
    </location>
</feature>
<evidence type="ECO:0000256" key="9">
    <source>
        <dbReference type="SAM" id="Phobius"/>
    </source>
</evidence>
<dbReference type="InterPro" id="IPR027359">
    <property type="entry name" value="Volt_channel_dom_sf"/>
</dbReference>
<dbReference type="GO" id="GO:0005680">
    <property type="term" value="C:anaphase-promoting complex"/>
    <property type="evidence" value="ECO:0007669"/>
    <property type="project" value="TreeGrafter"/>
</dbReference>
<evidence type="ECO:0000256" key="1">
    <source>
        <dbReference type="ARBA" id="ARBA00004141"/>
    </source>
</evidence>
<dbReference type="InterPro" id="IPR013078">
    <property type="entry name" value="His_Pase_superF_clade-1"/>
</dbReference>
<dbReference type="Gene3D" id="1.25.40.10">
    <property type="entry name" value="Tetratricopeptide repeat domain"/>
    <property type="match status" value="3"/>
</dbReference>
<feature type="repeat" description="TPR" evidence="7">
    <location>
        <begin position="1279"/>
        <end position="1312"/>
    </location>
</feature>
<dbReference type="PANTHER" id="PTHR12558">
    <property type="entry name" value="CELL DIVISION CYCLE 16,23,27"/>
    <property type="match status" value="1"/>
</dbReference>
<dbReference type="GO" id="GO:0005509">
    <property type="term" value="F:calcium ion binding"/>
    <property type="evidence" value="ECO:0007669"/>
    <property type="project" value="InterPro"/>
</dbReference>
<feature type="domain" description="EF-hand" evidence="10">
    <location>
        <begin position="854"/>
        <end position="889"/>
    </location>
</feature>
<feature type="transmembrane region" description="Helical" evidence="9">
    <location>
        <begin position="770"/>
        <end position="793"/>
    </location>
</feature>
<evidence type="ECO:0000313" key="12">
    <source>
        <dbReference type="Proteomes" id="UP001178507"/>
    </source>
</evidence>
<feature type="repeat" description="TPR" evidence="7">
    <location>
        <begin position="1109"/>
        <end position="1142"/>
    </location>
</feature>
<dbReference type="SUPFAM" id="SSF81324">
    <property type="entry name" value="Voltage-gated potassium channels"/>
    <property type="match status" value="1"/>
</dbReference>
<dbReference type="GO" id="GO:0005216">
    <property type="term" value="F:monoatomic ion channel activity"/>
    <property type="evidence" value="ECO:0007669"/>
    <property type="project" value="InterPro"/>
</dbReference>
<proteinExistence type="inferred from homology"/>
<evidence type="ECO:0000256" key="6">
    <source>
        <dbReference type="ARBA" id="ARBA00038210"/>
    </source>
</evidence>
<dbReference type="InterPro" id="IPR011990">
    <property type="entry name" value="TPR-like_helical_dom_sf"/>
</dbReference>
<dbReference type="PANTHER" id="PTHR12558:SF13">
    <property type="entry name" value="CELL DIVISION CYCLE PROTEIN 27 HOMOLOG"/>
    <property type="match status" value="1"/>
</dbReference>
<dbReference type="SMART" id="SM00028">
    <property type="entry name" value="TPR"/>
    <property type="match status" value="7"/>
</dbReference>
<keyword evidence="4 9" id="KW-1133">Transmembrane helix</keyword>
<dbReference type="Pfam" id="PF00520">
    <property type="entry name" value="Ion_trans"/>
    <property type="match status" value="1"/>
</dbReference>
<comment type="similarity">
    <text evidence="6">Belongs to the APC3/CDC27 family.</text>
</comment>
<comment type="caution">
    <text evidence="11">The sequence shown here is derived from an EMBL/GenBank/DDBJ whole genome shotgun (WGS) entry which is preliminary data.</text>
</comment>
<dbReference type="SMART" id="SM00855">
    <property type="entry name" value="PGAM"/>
    <property type="match status" value="1"/>
</dbReference>
<evidence type="ECO:0000313" key="11">
    <source>
        <dbReference type="EMBL" id="CAJ1380626.1"/>
    </source>
</evidence>
<feature type="transmembrane region" description="Helical" evidence="9">
    <location>
        <begin position="582"/>
        <end position="603"/>
    </location>
</feature>
<dbReference type="GO" id="GO:0007091">
    <property type="term" value="P:metaphase/anaphase transition of mitotic cell cycle"/>
    <property type="evidence" value="ECO:0007669"/>
    <property type="project" value="TreeGrafter"/>
</dbReference>
<dbReference type="PROSITE" id="PS00018">
    <property type="entry name" value="EF_HAND_1"/>
    <property type="match status" value="1"/>
</dbReference>
<dbReference type="SUPFAM" id="SSF53254">
    <property type="entry name" value="Phosphoglycerate mutase-like"/>
    <property type="match status" value="1"/>
</dbReference>
<dbReference type="Gene3D" id="1.20.120.350">
    <property type="entry name" value="Voltage-gated potassium channels. Chain C"/>
    <property type="match status" value="1"/>
</dbReference>
<sequence>GLAASRTNAASSEMVTFLRGTEDRVAGISGCQEGNSAETSAPEDAAALPGLGGEAAPPLAVAVVRHAERADSHEAFDAWCTAEDAEQHPLDPPITKQGLLQAQELAEALSRQKVEFQVVISSPFLRCLQTATVLAEHFNASILLDQELCEVLGPDVYEVEPPEVPWRAVAKMKSLLQETSASRLNSARLMGQRPKWPEQLGAARCRYAKRFFDYLRRARHTKRSCILVSHGHMVQVCASVLPACMQRKIISVDYAGVVLATCHRVESEASGSVPRALALGARSQSLIDTRAKPTDGVEEAAKDPQKQLLQCNQLMQAARLKYWQVWMQGVRYVSARQVGTPKVLQQLQAHLGPSWRDVERLLGLLPSQELSPGSESGGSFSTNTHTATSMNMFRDPSWVPNSPREWPTPQRPRTRSKASGAGKEPSEGSYSSSPERVPRLPARVLRVMDGQLKLNANSLLARRFQKEPKAAEPEGEAIERSAAGQSQPSAQSEPVETDALRRKLDGMVQEMHQHLGVSSPSSRVPRASFASTGSEELVTISRRTAKTVSQKIFAKKSLASFHEVTRSWQKLCVYMNHVTESFQFQLVFAFLICAVSWVMAFEVQYRGLETGYKLGYPGHLQPAQEVWPLAEPAFEVMDVFFGAAFTVEVLMKFSANGLLFIKDIWNWLDTLVVCIWYAERVTTTGFPLDPMILRLFRLSRLMRMVRLVKIFEQCDALYLMLTSIRASFAALAWSSALLLLIQMMLALAMVTLVEPYLSSTESTGDKHAVYSYYGTFTRAMLTLFEITLGNFVPVTRLMMQDVSEIYVIFALIHKLVIGFAVVMVITGVFVQETFSVAQTDNTIMINQKERALALHVAKMTALFKAADFDGSGRLDLGEWLQVCDDYSVQLWLSAMGLDVSNAALVHELICSAVGKQDLNAKDLVLGVARLKGAARNIDMALFRQDIFSLGGCQRFITSGDCYAALRGDKANANRRERRESWRSESHKEVRRYPQDAAGSEALSLASLLCRLGIALHAMHGFNCGQAVQELSLLPKRHYETGYVLDLVGLSYFESADYKKSELAYNQAWRVEPFRVEGLEYYSSALWHLRRDVELCRLAQQCLQWDRLKPQVWCVVGNCFSLQKEHDAAVKLFKRAIQVDSTFTYAYTLCGHEFVASEKIDKAVAMYENAVRLDPRHYNAWWGLGNIYHRQEEHENAKYHFDKALQVNASNSVLRCYQGMVLSSLSKPQEALEKFDQAAQAEPQNGMAYFQKACVLFSLERYEEALADLKKVRCLAPKEASVHFQLGKVYMKLQKDRKALFHFNIAMDLNRDSKDYHTIKTNIEKLHLHGISEDPGWCQPPQLWWLELACRRRSSTKGSALAEIRRRLCEAWGATGAVAAEQAPSGCAPIPCRAHAAAQCLGEAAPPVWAVSASDGRRTRSRRKSQAS</sequence>
<reference evidence="11" key="1">
    <citation type="submission" date="2023-08" db="EMBL/GenBank/DDBJ databases">
        <authorList>
            <person name="Chen Y."/>
            <person name="Shah S."/>
            <person name="Dougan E. K."/>
            <person name="Thang M."/>
            <person name="Chan C."/>
        </authorList>
    </citation>
    <scope>NUCLEOTIDE SEQUENCE</scope>
</reference>
<evidence type="ECO:0000256" key="5">
    <source>
        <dbReference type="ARBA" id="ARBA00023136"/>
    </source>
</evidence>
<dbReference type="InterPro" id="IPR019734">
    <property type="entry name" value="TPR_rpt"/>
</dbReference>
<evidence type="ECO:0000256" key="4">
    <source>
        <dbReference type="ARBA" id="ARBA00022989"/>
    </source>
</evidence>
<dbReference type="InterPro" id="IPR005821">
    <property type="entry name" value="Ion_trans_dom"/>
</dbReference>
<dbReference type="Gene3D" id="3.40.50.1240">
    <property type="entry name" value="Phosphoglycerate mutase-like"/>
    <property type="match status" value="1"/>
</dbReference>
<feature type="compositionally biased region" description="Polar residues" evidence="8">
    <location>
        <begin position="368"/>
        <end position="391"/>
    </location>
</feature>
<evidence type="ECO:0000256" key="8">
    <source>
        <dbReference type="SAM" id="MobiDB-lite"/>
    </source>
</evidence>
<dbReference type="CDD" id="cd07067">
    <property type="entry name" value="HP_PGM_like"/>
    <property type="match status" value="1"/>
</dbReference>
<keyword evidence="2 9" id="KW-0812">Transmembrane</keyword>
<dbReference type="Pfam" id="PF00300">
    <property type="entry name" value="His_Phos_1"/>
    <property type="match status" value="1"/>
</dbReference>
<accession>A0AA36MUQ3</accession>
<organism evidence="11 12">
    <name type="scientific">Effrenium voratum</name>
    <dbReference type="NCBI Taxonomy" id="2562239"/>
    <lineage>
        <taxon>Eukaryota</taxon>
        <taxon>Sar</taxon>
        <taxon>Alveolata</taxon>
        <taxon>Dinophyceae</taxon>
        <taxon>Suessiales</taxon>
        <taxon>Symbiodiniaceae</taxon>
        <taxon>Effrenium</taxon>
    </lineage>
</organism>
<dbReference type="Gene3D" id="1.10.287.70">
    <property type="match status" value="1"/>
</dbReference>
<dbReference type="Proteomes" id="UP001178507">
    <property type="component" value="Unassembled WGS sequence"/>
</dbReference>
<dbReference type="GO" id="GO:0005737">
    <property type="term" value="C:cytoplasm"/>
    <property type="evidence" value="ECO:0007669"/>
    <property type="project" value="TreeGrafter"/>
</dbReference>
<feature type="transmembrane region" description="Helical" evidence="9">
    <location>
        <begin position="728"/>
        <end position="750"/>
    </location>
</feature>
<feature type="region of interest" description="Disordered" evidence="8">
    <location>
        <begin position="464"/>
        <end position="497"/>
    </location>
</feature>
<dbReference type="GO" id="GO:0016567">
    <property type="term" value="P:protein ubiquitination"/>
    <property type="evidence" value="ECO:0007669"/>
    <property type="project" value="TreeGrafter"/>
</dbReference>
<keyword evidence="3 7" id="KW-0802">TPR repeat</keyword>
<feature type="compositionally biased region" description="Low complexity" evidence="8">
    <location>
        <begin position="481"/>
        <end position="492"/>
    </location>
</feature>
<protein>
    <recommendedName>
        <fullName evidence="10">EF-hand domain-containing protein</fullName>
    </recommendedName>
</protein>
<feature type="compositionally biased region" description="Low complexity" evidence="8">
    <location>
        <begin position="427"/>
        <end position="437"/>
    </location>
</feature>
<evidence type="ECO:0000256" key="3">
    <source>
        <dbReference type="ARBA" id="ARBA00022803"/>
    </source>
</evidence>
<feature type="region of interest" description="Disordered" evidence="8">
    <location>
        <begin position="367"/>
        <end position="437"/>
    </location>
</feature>